<name>A0A397TN68_9GLOM</name>
<evidence type="ECO:0000313" key="9">
    <source>
        <dbReference type="Proteomes" id="UP000265703"/>
    </source>
</evidence>
<feature type="transmembrane region" description="Helical" evidence="6">
    <location>
        <begin position="365"/>
        <end position="386"/>
    </location>
</feature>
<accession>A0A397TN68</accession>
<feature type="transmembrane region" description="Helical" evidence="6">
    <location>
        <begin position="170"/>
        <end position="191"/>
    </location>
</feature>
<dbReference type="PANTHER" id="PTHR43791">
    <property type="entry name" value="PERMEASE-RELATED"/>
    <property type="match status" value="1"/>
</dbReference>
<feature type="transmembrane region" description="Helical" evidence="6">
    <location>
        <begin position="271"/>
        <end position="290"/>
    </location>
</feature>
<dbReference type="FunFam" id="1.20.1250.20:FF:000013">
    <property type="entry name" value="MFS general substrate transporter"/>
    <property type="match status" value="1"/>
</dbReference>
<dbReference type="Gene3D" id="1.20.1250.20">
    <property type="entry name" value="MFS general substrate transporter like domains"/>
    <property type="match status" value="2"/>
</dbReference>
<gene>
    <name evidence="8" type="ORF">C1645_798419</name>
</gene>
<evidence type="ECO:0000256" key="1">
    <source>
        <dbReference type="ARBA" id="ARBA00004141"/>
    </source>
</evidence>
<dbReference type="PROSITE" id="PS50850">
    <property type="entry name" value="MFS"/>
    <property type="match status" value="1"/>
</dbReference>
<evidence type="ECO:0000313" key="8">
    <source>
        <dbReference type="EMBL" id="RIA97935.1"/>
    </source>
</evidence>
<feature type="transmembrane region" description="Helical" evidence="6">
    <location>
        <begin position="339"/>
        <end position="359"/>
    </location>
</feature>
<dbReference type="FunFam" id="1.20.1250.20:FF:000034">
    <property type="entry name" value="MFS general substrate transporter"/>
    <property type="match status" value="1"/>
</dbReference>
<reference evidence="8 9" key="1">
    <citation type="submission" date="2018-06" db="EMBL/GenBank/DDBJ databases">
        <title>Comparative genomics reveals the genomic features of Rhizophagus irregularis, R. cerebriforme, R. diaphanum and Gigaspora rosea, and their symbiotic lifestyle signature.</title>
        <authorList>
            <person name="Morin E."/>
            <person name="San Clemente H."/>
            <person name="Chen E.C.H."/>
            <person name="De La Providencia I."/>
            <person name="Hainaut M."/>
            <person name="Kuo A."/>
            <person name="Kohler A."/>
            <person name="Murat C."/>
            <person name="Tang N."/>
            <person name="Roy S."/>
            <person name="Loubradou J."/>
            <person name="Henrissat B."/>
            <person name="Grigoriev I.V."/>
            <person name="Corradi N."/>
            <person name="Roux C."/>
            <person name="Martin F.M."/>
        </authorList>
    </citation>
    <scope>NUCLEOTIDE SEQUENCE [LARGE SCALE GENOMIC DNA]</scope>
    <source>
        <strain evidence="8 9">DAOM 227022</strain>
    </source>
</reference>
<dbReference type="OrthoDB" id="2985014at2759"/>
<keyword evidence="2" id="KW-0813">Transport</keyword>
<feature type="transmembrane region" description="Helical" evidence="6">
    <location>
        <begin position="310"/>
        <end position="330"/>
    </location>
</feature>
<dbReference type="Pfam" id="PF07690">
    <property type="entry name" value="MFS_1"/>
    <property type="match status" value="1"/>
</dbReference>
<dbReference type="InterPro" id="IPR011701">
    <property type="entry name" value="MFS"/>
</dbReference>
<dbReference type="InterPro" id="IPR020846">
    <property type="entry name" value="MFS_dom"/>
</dbReference>
<dbReference type="EMBL" id="QKYT01000023">
    <property type="protein sequence ID" value="RIA97935.1"/>
    <property type="molecule type" value="Genomic_DNA"/>
</dbReference>
<dbReference type="PANTHER" id="PTHR43791:SF36">
    <property type="entry name" value="TRANSPORTER, PUTATIVE (AFU_ORTHOLOGUE AFUA_6G08340)-RELATED"/>
    <property type="match status" value="1"/>
</dbReference>
<evidence type="ECO:0000256" key="5">
    <source>
        <dbReference type="ARBA" id="ARBA00023136"/>
    </source>
</evidence>
<protein>
    <submittedName>
        <fullName evidence="8">MFS nicotinic acid transporter Tna1</fullName>
    </submittedName>
</protein>
<dbReference type="Proteomes" id="UP000265703">
    <property type="component" value="Unassembled WGS sequence"/>
</dbReference>
<feature type="transmembrane region" description="Helical" evidence="6">
    <location>
        <begin position="430"/>
        <end position="451"/>
    </location>
</feature>
<proteinExistence type="predicted"/>
<feature type="domain" description="Major facilitator superfamily (MFS) profile" evidence="7">
    <location>
        <begin position="44"/>
        <end position="458"/>
    </location>
</feature>
<feature type="transmembrane region" description="Helical" evidence="6">
    <location>
        <begin position="40"/>
        <end position="57"/>
    </location>
</feature>
<dbReference type="GO" id="GO:0022857">
    <property type="term" value="F:transmembrane transporter activity"/>
    <property type="evidence" value="ECO:0007669"/>
    <property type="project" value="InterPro"/>
</dbReference>
<evidence type="ECO:0000256" key="2">
    <source>
        <dbReference type="ARBA" id="ARBA00022448"/>
    </source>
</evidence>
<evidence type="ECO:0000259" key="7">
    <source>
        <dbReference type="PROSITE" id="PS50850"/>
    </source>
</evidence>
<comment type="subcellular location">
    <subcellularLocation>
        <location evidence="1">Membrane</location>
        <topology evidence="1">Multi-pass membrane protein</topology>
    </subcellularLocation>
</comment>
<keyword evidence="9" id="KW-1185">Reference proteome</keyword>
<feature type="transmembrane region" description="Helical" evidence="6">
    <location>
        <begin position="140"/>
        <end position="158"/>
    </location>
</feature>
<evidence type="ECO:0000256" key="3">
    <source>
        <dbReference type="ARBA" id="ARBA00022692"/>
    </source>
</evidence>
<dbReference type="InterPro" id="IPR036259">
    <property type="entry name" value="MFS_trans_sf"/>
</dbReference>
<sequence length="488" mass="54978">METNNSLKDEESINKNEVSNNGEEKFVENKELEKKLLRKIDLKIMPILTLLYLLSFLDRVNIGNAKLAHIEKDLGLVGTQFNWCLSIFFIGYILFEIPSNFMLVRTNPSVWIPFIMISWGVVMTLMAFVTNFSGLMTARFFLGVCESGFFPGAIYYISTWYKRSEINFRIAILSVGPSFAGSFSGLLAYGIVRLDGRLYLKGWQWLFLIEGLLTVVVSIISYFYLSNYPEKSMWLSEEERKYAVERLKNDAGKAHVTKYDKKQIYAALTDWKVYLAMLYLGVSSITFYSYSLFIPTIVNGMGFDFVKSQLLSVPPFFSAGISGLIVAIISDRKIVRSPFIISGLFIAIIGYILLAVPSVGIPGKYVGACIVGAGLFPATVTAIAWITNNIAGHAKRSISTAMVMMCAHIGGAVASQIYRQKDFPHYFFAHSISMAFLIIATCISIIQYFVFKTLNKKKRENPQSFLEGKTEEEITNMGDLHPDFIYNL</sequence>
<dbReference type="GO" id="GO:0016020">
    <property type="term" value="C:membrane"/>
    <property type="evidence" value="ECO:0007669"/>
    <property type="project" value="UniProtKB-SubCell"/>
</dbReference>
<evidence type="ECO:0000256" key="6">
    <source>
        <dbReference type="SAM" id="Phobius"/>
    </source>
</evidence>
<feature type="transmembrane region" description="Helical" evidence="6">
    <location>
        <begin position="203"/>
        <end position="225"/>
    </location>
</feature>
<evidence type="ECO:0000256" key="4">
    <source>
        <dbReference type="ARBA" id="ARBA00022989"/>
    </source>
</evidence>
<feature type="transmembrane region" description="Helical" evidence="6">
    <location>
        <begin position="398"/>
        <end position="418"/>
    </location>
</feature>
<dbReference type="SUPFAM" id="SSF103473">
    <property type="entry name" value="MFS general substrate transporter"/>
    <property type="match status" value="1"/>
</dbReference>
<keyword evidence="3 6" id="KW-0812">Transmembrane</keyword>
<organism evidence="8 9">
    <name type="scientific">Glomus cerebriforme</name>
    <dbReference type="NCBI Taxonomy" id="658196"/>
    <lineage>
        <taxon>Eukaryota</taxon>
        <taxon>Fungi</taxon>
        <taxon>Fungi incertae sedis</taxon>
        <taxon>Mucoromycota</taxon>
        <taxon>Glomeromycotina</taxon>
        <taxon>Glomeromycetes</taxon>
        <taxon>Glomerales</taxon>
        <taxon>Glomeraceae</taxon>
        <taxon>Glomus</taxon>
    </lineage>
</organism>
<dbReference type="STRING" id="658196.A0A397TN68"/>
<dbReference type="AlphaFoldDB" id="A0A397TN68"/>
<keyword evidence="4 6" id="KW-1133">Transmembrane helix</keyword>
<keyword evidence="5 6" id="KW-0472">Membrane</keyword>
<feature type="transmembrane region" description="Helical" evidence="6">
    <location>
        <begin position="77"/>
        <end position="97"/>
    </location>
</feature>
<comment type="caution">
    <text evidence="8">The sequence shown here is derived from an EMBL/GenBank/DDBJ whole genome shotgun (WGS) entry which is preliminary data.</text>
</comment>
<feature type="transmembrane region" description="Helical" evidence="6">
    <location>
        <begin position="109"/>
        <end position="128"/>
    </location>
</feature>